<dbReference type="Proteomes" id="UP000593571">
    <property type="component" value="Unassembled WGS sequence"/>
</dbReference>
<dbReference type="AlphaFoldDB" id="A0A7J8E8M6"/>
<evidence type="ECO:0000256" key="1">
    <source>
        <dbReference type="SAM" id="MobiDB-lite"/>
    </source>
</evidence>
<evidence type="ECO:0000256" key="2">
    <source>
        <dbReference type="SAM" id="SignalP"/>
    </source>
</evidence>
<gene>
    <name evidence="3" type="ORF">HJG63_008076</name>
</gene>
<keyword evidence="2" id="KW-0732">Signal</keyword>
<feature type="signal peptide" evidence="2">
    <location>
        <begin position="1"/>
        <end position="17"/>
    </location>
</feature>
<feature type="region of interest" description="Disordered" evidence="1">
    <location>
        <begin position="107"/>
        <end position="139"/>
    </location>
</feature>
<feature type="chain" id="PRO_5029836777" evidence="2">
    <location>
        <begin position="18"/>
        <end position="182"/>
    </location>
</feature>
<reference evidence="3 4" key="1">
    <citation type="journal article" date="2020" name="Nature">
        <title>Six reference-quality genomes reveal evolution of bat adaptations.</title>
        <authorList>
            <person name="Jebb D."/>
            <person name="Huang Z."/>
            <person name="Pippel M."/>
            <person name="Hughes G.M."/>
            <person name="Lavrichenko K."/>
            <person name="Devanna P."/>
            <person name="Winkler S."/>
            <person name="Jermiin L.S."/>
            <person name="Skirmuntt E.C."/>
            <person name="Katzourakis A."/>
            <person name="Burkitt-Gray L."/>
            <person name="Ray D.A."/>
            <person name="Sullivan K.A.M."/>
            <person name="Roscito J.G."/>
            <person name="Kirilenko B.M."/>
            <person name="Davalos L.M."/>
            <person name="Corthals A.P."/>
            <person name="Power M.L."/>
            <person name="Jones G."/>
            <person name="Ransome R.D."/>
            <person name="Dechmann D.K.N."/>
            <person name="Locatelli A.G."/>
            <person name="Puechmaille S.J."/>
            <person name="Fedrigo O."/>
            <person name="Jarvis E.D."/>
            <person name="Hiller M."/>
            <person name="Vernes S.C."/>
            <person name="Myers E.W."/>
            <person name="Teeling E.C."/>
        </authorList>
    </citation>
    <scope>NUCLEOTIDE SEQUENCE [LARGE SCALE GENOMIC DNA]</scope>
    <source>
        <strain evidence="3">MRouAeg1</strain>
        <tissue evidence="3">Muscle</tissue>
    </source>
</reference>
<proteinExistence type="predicted"/>
<accession>A0A7J8E8M6</accession>
<sequence length="182" mass="19190">MVLKLVMTALTVKWLMTQEETGNGSRALPGAGCAQGPKRSSEPGCRGPACLVEAVSGGCPAPRKRHHWASGFVICLLPPETAAPGGKGVIPSAWSWALSLVRLSKHQRTHATPRHAGGGAGARTTDRRHPPFTRCRATPRAATGGHGEFLMWTEGPGGGPGLSVKINSPNTLDLIYLRFNTL</sequence>
<organism evidence="3 4">
    <name type="scientific">Rousettus aegyptiacus</name>
    <name type="common">Egyptian fruit bat</name>
    <name type="synonym">Pteropus aegyptiacus</name>
    <dbReference type="NCBI Taxonomy" id="9407"/>
    <lineage>
        <taxon>Eukaryota</taxon>
        <taxon>Metazoa</taxon>
        <taxon>Chordata</taxon>
        <taxon>Craniata</taxon>
        <taxon>Vertebrata</taxon>
        <taxon>Euteleostomi</taxon>
        <taxon>Mammalia</taxon>
        <taxon>Eutheria</taxon>
        <taxon>Laurasiatheria</taxon>
        <taxon>Chiroptera</taxon>
        <taxon>Yinpterochiroptera</taxon>
        <taxon>Pteropodoidea</taxon>
        <taxon>Pteropodidae</taxon>
        <taxon>Rousettinae</taxon>
        <taxon>Rousettus</taxon>
    </lineage>
</organism>
<protein>
    <submittedName>
        <fullName evidence="3">Uncharacterized protein</fullName>
    </submittedName>
</protein>
<evidence type="ECO:0000313" key="4">
    <source>
        <dbReference type="Proteomes" id="UP000593571"/>
    </source>
</evidence>
<keyword evidence="4" id="KW-1185">Reference proteome</keyword>
<comment type="caution">
    <text evidence="3">The sequence shown here is derived from an EMBL/GenBank/DDBJ whole genome shotgun (WGS) entry which is preliminary data.</text>
</comment>
<name>A0A7J8E8M6_ROUAE</name>
<dbReference type="EMBL" id="JACASE010000010">
    <property type="protein sequence ID" value="KAF6431559.1"/>
    <property type="molecule type" value="Genomic_DNA"/>
</dbReference>
<evidence type="ECO:0000313" key="3">
    <source>
        <dbReference type="EMBL" id="KAF6431559.1"/>
    </source>
</evidence>